<keyword evidence="4" id="KW-1185">Reference proteome</keyword>
<accession>A0A9D4M1F2</accession>
<keyword evidence="1" id="KW-0175">Coiled coil</keyword>
<feature type="region of interest" description="Disordered" evidence="2">
    <location>
        <begin position="20"/>
        <end position="55"/>
    </location>
</feature>
<dbReference type="Proteomes" id="UP000828390">
    <property type="component" value="Unassembled WGS sequence"/>
</dbReference>
<organism evidence="3 4">
    <name type="scientific">Dreissena polymorpha</name>
    <name type="common">Zebra mussel</name>
    <name type="synonym">Mytilus polymorpha</name>
    <dbReference type="NCBI Taxonomy" id="45954"/>
    <lineage>
        <taxon>Eukaryota</taxon>
        <taxon>Metazoa</taxon>
        <taxon>Spiralia</taxon>
        <taxon>Lophotrochozoa</taxon>
        <taxon>Mollusca</taxon>
        <taxon>Bivalvia</taxon>
        <taxon>Autobranchia</taxon>
        <taxon>Heteroconchia</taxon>
        <taxon>Euheterodonta</taxon>
        <taxon>Imparidentia</taxon>
        <taxon>Neoheterodontei</taxon>
        <taxon>Myida</taxon>
        <taxon>Dreissenoidea</taxon>
        <taxon>Dreissenidae</taxon>
        <taxon>Dreissena</taxon>
    </lineage>
</organism>
<protein>
    <submittedName>
        <fullName evidence="3">Uncharacterized protein</fullName>
    </submittedName>
</protein>
<dbReference type="AlphaFoldDB" id="A0A9D4M1F2"/>
<reference evidence="3" key="1">
    <citation type="journal article" date="2019" name="bioRxiv">
        <title>The Genome of the Zebra Mussel, Dreissena polymorpha: A Resource for Invasive Species Research.</title>
        <authorList>
            <person name="McCartney M.A."/>
            <person name="Auch B."/>
            <person name="Kono T."/>
            <person name="Mallez S."/>
            <person name="Zhang Y."/>
            <person name="Obille A."/>
            <person name="Becker A."/>
            <person name="Abrahante J.E."/>
            <person name="Garbe J."/>
            <person name="Badalamenti J.P."/>
            <person name="Herman A."/>
            <person name="Mangelson H."/>
            <person name="Liachko I."/>
            <person name="Sullivan S."/>
            <person name="Sone E.D."/>
            <person name="Koren S."/>
            <person name="Silverstein K.A.T."/>
            <person name="Beckman K.B."/>
            <person name="Gohl D.M."/>
        </authorList>
    </citation>
    <scope>NUCLEOTIDE SEQUENCE</scope>
    <source>
        <strain evidence="3">Duluth1</strain>
        <tissue evidence="3">Whole animal</tissue>
    </source>
</reference>
<evidence type="ECO:0000256" key="2">
    <source>
        <dbReference type="SAM" id="MobiDB-lite"/>
    </source>
</evidence>
<name>A0A9D4M1F2_DREPO</name>
<evidence type="ECO:0000256" key="1">
    <source>
        <dbReference type="SAM" id="Coils"/>
    </source>
</evidence>
<gene>
    <name evidence="3" type="ORF">DPMN_032217</name>
</gene>
<comment type="caution">
    <text evidence="3">The sequence shown here is derived from an EMBL/GenBank/DDBJ whole genome shotgun (WGS) entry which is preliminary data.</text>
</comment>
<proteinExistence type="predicted"/>
<dbReference type="EMBL" id="JAIWYP010000002">
    <property type="protein sequence ID" value="KAH3869060.1"/>
    <property type="molecule type" value="Genomic_DNA"/>
</dbReference>
<evidence type="ECO:0000313" key="4">
    <source>
        <dbReference type="Proteomes" id="UP000828390"/>
    </source>
</evidence>
<sequence>MNRDSEKELKRKREAFSVSDTSINEAKHNEKSYTQKKKKAKQNAYKCGKNESETEDDIDVALERKRLNKKLEKLGESINVLDKKLEKSIIKGDGSVRIEIREFFTEMKDDLLKSVTHKIDVIESHLFENDQAVEKLKTEIKTLKEELNSQKDINNTITLEMKQIDLNRKKFENES</sequence>
<reference evidence="3" key="2">
    <citation type="submission" date="2020-11" db="EMBL/GenBank/DDBJ databases">
        <authorList>
            <person name="McCartney M.A."/>
            <person name="Auch B."/>
            <person name="Kono T."/>
            <person name="Mallez S."/>
            <person name="Becker A."/>
            <person name="Gohl D.M."/>
            <person name="Silverstein K.A.T."/>
            <person name="Koren S."/>
            <person name="Bechman K.B."/>
            <person name="Herman A."/>
            <person name="Abrahante J.E."/>
            <person name="Garbe J."/>
        </authorList>
    </citation>
    <scope>NUCLEOTIDE SEQUENCE</scope>
    <source>
        <strain evidence="3">Duluth1</strain>
        <tissue evidence="3">Whole animal</tissue>
    </source>
</reference>
<feature type="coiled-coil region" evidence="1">
    <location>
        <begin position="126"/>
        <end position="153"/>
    </location>
</feature>
<evidence type="ECO:0000313" key="3">
    <source>
        <dbReference type="EMBL" id="KAH3869060.1"/>
    </source>
</evidence>